<name>A0AA36H913_CYLNA</name>
<evidence type="ECO:0000313" key="3">
    <source>
        <dbReference type="Proteomes" id="UP001176961"/>
    </source>
</evidence>
<proteinExistence type="predicted"/>
<comment type="caution">
    <text evidence="2">The sequence shown here is derived from an EMBL/GenBank/DDBJ whole genome shotgun (WGS) entry which is preliminary data.</text>
</comment>
<dbReference type="AlphaFoldDB" id="A0AA36H913"/>
<keyword evidence="3" id="KW-1185">Reference proteome</keyword>
<dbReference type="EMBL" id="CATQJL010000316">
    <property type="protein sequence ID" value="CAJ0606223.1"/>
    <property type="molecule type" value="Genomic_DNA"/>
</dbReference>
<sequence length="182" mass="20144">MLPAYYCHRNRMNQLQAYACIPLQQAYFSPAVPHPVHPAMYTFPTMVQPIRVPMPYALIPPPTPLLYRPIPPQMPVSVPVGVPQDPAPSNSNNDTGASESVNYDSGVAFMDVSDPSLQIEISLQLPSTPSNASNRSNFSPLPTSDEFEDNNDLNITFDNGYIINGQVVINKPYQLQARGHNY</sequence>
<feature type="compositionally biased region" description="Polar residues" evidence="1">
    <location>
        <begin position="125"/>
        <end position="142"/>
    </location>
</feature>
<feature type="region of interest" description="Disordered" evidence="1">
    <location>
        <begin position="125"/>
        <end position="145"/>
    </location>
</feature>
<protein>
    <submittedName>
        <fullName evidence="2">Uncharacterized protein</fullName>
    </submittedName>
</protein>
<gene>
    <name evidence="2" type="ORF">CYNAS_LOCUS18206</name>
</gene>
<feature type="region of interest" description="Disordered" evidence="1">
    <location>
        <begin position="80"/>
        <end position="99"/>
    </location>
</feature>
<feature type="compositionally biased region" description="Polar residues" evidence="1">
    <location>
        <begin position="87"/>
        <end position="99"/>
    </location>
</feature>
<evidence type="ECO:0000313" key="2">
    <source>
        <dbReference type="EMBL" id="CAJ0606223.1"/>
    </source>
</evidence>
<reference evidence="2" key="1">
    <citation type="submission" date="2023-07" db="EMBL/GenBank/DDBJ databases">
        <authorList>
            <consortium name="CYATHOMIX"/>
        </authorList>
    </citation>
    <scope>NUCLEOTIDE SEQUENCE</scope>
    <source>
        <strain evidence="2">N/A</strain>
    </source>
</reference>
<dbReference type="Proteomes" id="UP001176961">
    <property type="component" value="Unassembled WGS sequence"/>
</dbReference>
<evidence type="ECO:0000256" key="1">
    <source>
        <dbReference type="SAM" id="MobiDB-lite"/>
    </source>
</evidence>
<organism evidence="2 3">
    <name type="scientific">Cylicocyclus nassatus</name>
    <name type="common">Nematode worm</name>
    <dbReference type="NCBI Taxonomy" id="53992"/>
    <lineage>
        <taxon>Eukaryota</taxon>
        <taxon>Metazoa</taxon>
        <taxon>Ecdysozoa</taxon>
        <taxon>Nematoda</taxon>
        <taxon>Chromadorea</taxon>
        <taxon>Rhabditida</taxon>
        <taxon>Rhabditina</taxon>
        <taxon>Rhabditomorpha</taxon>
        <taxon>Strongyloidea</taxon>
        <taxon>Strongylidae</taxon>
        <taxon>Cylicocyclus</taxon>
    </lineage>
</organism>
<accession>A0AA36H913</accession>